<keyword evidence="1" id="KW-1133">Transmembrane helix</keyword>
<gene>
    <name evidence="2" type="ORF">NECAME_17163</name>
</gene>
<dbReference type="AlphaFoldDB" id="W2TT91"/>
<dbReference type="KEGG" id="nai:NECAME_17163"/>
<organism evidence="2 3">
    <name type="scientific">Necator americanus</name>
    <name type="common">Human hookworm</name>
    <dbReference type="NCBI Taxonomy" id="51031"/>
    <lineage>
        <taxon>Eukaryota</taxon>
        <taxon>Metazoa</taxon>
        <taxon>Ecdysozoa</taxon>
        <taxon>Nematoda</taxon>
        <taxon>Chromadorea</taxon>
        <taxon>Rhabditida</taxon>
        <taxon>Rhabditina</taxon>
        <taxon>Rhabditomorpha</taxon>
        <taxon>Strongyloidea</taxon>
        <taxon>Ancylostomatidae</taxon>
        <taxon>Bunostominae</taxon>
        <taxon>Necator</taxon>
    </lineage>
</organism>
<proteinExistence type="predicted"/>
<keyword evidence="1" id="KW-0812">Transmembrane</keyword>
<evidence type="ECO:0000313" key="2">
    <source>
        <dbReference type="EMBL" id="ETN84321.1"/>
    </source>
</evidence>
<dbReference type="Proteomes" id="UP000053676">
    <property type="component" value="Unassembled WGS sequence"/>
</dbReference>
<accession>W2TT91</accession>
<reference evidence="3" key="1">
    <citation type="journal article" date="2014" name="Nat. Genet.">
        <title>Genome of the human hookworm Necator americanus.</title>
        <authorList>
            <person name="Tang Y.T."/>
            <person name="Gao X."/>
            <person name="Rosa B.A."/>
            <person name="Abubucker S."/>
            <person name="Hallsworth-Pepin K."/>
            <person name="Martin J."/>
            <person name="Tyagi R."/>
            <person name="Heizer E."/>
            <person name="Zhang X."/>
            <person name="Bhonagiri-Palsikar V."/>
            <person name="Minx P."/>
            <person name="Warren W.C."/>
            <person name="Wang Q."/>
            <person name="Zhan B."/>
            <person name="Hotez P.J."/>
            <person name="Sternberg P.W."/>
            <person name="Dougall A."/>
            <person name="Gaze S.T."/>
            <person name="Mulvenna J."/>
            <person name="Sotillo J."/>
            <person name="Ranganathan S."/>
            <person name="Rabelo E.M."/>
            <person name="Wilson R.K."/>
            <person name="Felgner P.L."/>
            <person name="Bethony J."/>
            <person name="Hawdon J.M."/>
            <person name="Gasser R.B."/>
            <person name="Loukas A."/>
            <person name="Mitreva M."/>
        </authorList>
    </citation>
    <scope>NUCLEOTIDE SEQUENCE [LARGE SCALE GENOMIC DNA]</scope>
</reference>
<keyword evidence="3" id="KW-1185">Reference proteome</keyword>
<dbReference type="EMBL" id="KI657959">
    <property type="protein sequence ID" value="ETN84321.1"/>
    <property type="molecule type" value="Genomic_DNA"/>
</dbReference>
<keyword evidence="1" id="KW-0472">Membrane</keyword>
<name>W2TT91_NECAM</name>
<evidence type="ECO:0000313" key="3">
    <source>
        <dbReference type="Proteomes" id="UP000053676"/>
    </source>
</evidence>
<evidence type="ECO:0000256" key="1">
    <source>
        <dbReference type="SAM" id="Phobius"/>
    </source>
</evidence>
<feature type="transmembrane region" description="Helical" evidence="1">
    <location>
        <begin position="19"/>
        <end position="36"/>
    </location>
</feature>
<sequence length="42" mass="4878">MIMIVTDTSARRNFVKSPAIFRSSIHLVLLIWIEMVKYPGRS</sequence>
<protein>
    <submittedName>
        <fullName evidence="2">Uncharacterized protein</fullName>
    </submittedName>
</protein>